<evidence type="ECO:0000313" key="7">
    <source>
        <dbReference type="Proteomes" id="UP000254343"/>
    </source>
</evidence>
<evidence type="ECO:0000256" key="1">
    <source>
        <dbReference type="ARBA" id="ARBA00004442"/>
    </source>
</evidence>
<accession>A0A380WCA6</accession>
<evidence type="ECO:0000313" key="6">
    <source>
        <dbReference type="EMBL" id="SUU86608.1"/>
    </source>
</evidence>
<keyword evidence="2 4" id="KW-0472">Membrane</keyword>
<evidence type="ECO:0000256" key="3">
    <source>
        <dbReference type="ARBA" id="ARBA00023237"/>
    </source>
</evidence>
<dbReference type="InterPro" id="IPR036737">
    <property type="entry name" value="OmpA-like_sf"/>
</dbReference>
<organism evidence="6 7">
    <name type="scientific">Afipia felis</name>
    <name type="common">Cat scratch disease bacillus</name>
    <dbReference type="NCBI Taxonomy" id="1035"/>
    <lineage>
        <taxon>Bacteria</taxon>
        <taxon>Pseudomonadati</taxon>
        <taxon>Pseudomonadota</taxon>
        <taxon>Alphaproteobacteria</taxon>
        <taxon>Hyphomicrobiales</taxon>
        <taxon>Nitrobacteraceae</taxon>
        <taxon>Afipia</taxon>
    </lineage>
</organism>
<dbReference type="InterPro" id="IPR050330">
    <property type="entry name" value="Bact_OuterMem_StrucFunc"/>
</dbReference>
<dbReference type="PRINTS" id="PR01021">
    <property type="entry name" value="OMPADOMAIN"/>
</dbReference>
<dbReference type="Pfam" id="PF00691">
    <property type="entry name" value="OmpA"/>
    <property type="match status" value="1"/>
</dbReference>
<evidence type="ECO:0000256" key="4">
    <source>
        <dbReference type="PROSITE-ProRule" id="PRU00473"/>
    </source>
</evidence>
<dbReference type="PANTHER" id="PTHR30329:SF21">
    <property type="entry name" value="LIPOPROTEIN YIAD-RELATED"/>
    <property type="match status" value="1"/>
</dbReference>
<dbReference type="InterPro" id="IPR006664">
    <property type="entry name" value="OMP_bac"/>
</dbReference>
<feature type="domain" description="OmpA-like" evidence="5">
    <location>
        <begin position="350"/>
        <end position="464"/>
    </location>
</feature>
<proteinExistence type="predicted"/>
<keyword evidence="3" id="KW-0998">Cell outer membrane</keyword>
<reference evidence="6 7" key="1">
    <citation type="submission" date="2018-06" db="EMBL/GenBank/DDBJ databases">
        <authorList>
            <consortium name="Pathogen Informatics"/>
            <person name="Doyle S."/>
        </authorList>
    </citation>
    <scope>NUCLEOTIDE SEQUENCE [LARGE SCALE GENOMIC DNA]</scope>
    <source>
        <strain evidence="6 7">NCTC12722</strain>
    </source>
</reference>
<comment type="subcellular location">
    <subcellularLocation>
        <location evidence="1">Cell outer membrane</location>
    </subcellularLocation>
</comment>
<evidence type="ECO:0000256" key="2">
    <source>
        <dbReference type="ARBA" id="ARBA00023136"/>
    </source>
</evidence>
<dbReference type="RefSeq" id="WP_002717431.1">
    <property type="nucleotide sequence ID" value="NZ_UFSI01000001.1"/>
</dbReference>
<dbReference type="PRINTS" id="PR01023">
    <property type="entry name" value="NAFLGMOTY"/>
</dbReference>
<dbReference type="GO" id="GO:0009279">
    <property type="term" value="C:cell outer membrane"/>
    <property type="evidence" value="ECO:0007669"/>
    <property type="project" value="UniProtKB-SubCell"/>
</dbReference>
<dbReference type="InterPro" id="IPR007055">
    <property type="entry name" value="BON_dom"/>
</dbReference>
<name>A0A380WCA6_AFIFE</name>
<dbReference type="AlphaFoldDB" id="A0A380WCA6"/>
<evidence type="ECO:0000259" key="5">
    <source>
        <dbReference type="PROSITE" id="PS51123"/>
    </source>
</evidence>
<dbReference type="Pfam" id="PF04972">
    <property type="entry name" value="BON"/>
    <property type="match status" value="1"/>
</dbReference>
<protein>
    <submittedName>
        <fullName evidence="6">Outer membrane protein ArfA</fullName>
    </submittedName>
</protein>
<dbReference type="Proteomes" id="UP000254343">
    <property type="component" value="Unassembled WGS sequence"/>
</dbReference>
<sequence>MSEFSNWVRKWWPGLIPLAALWVAAIWTGTVPIEQHLTAQAAAALKDSVLDKTQIEVSGRDVRLSADAFSEQGRRTAVDQVASVPGVRLVTDQTQLIAEVVPFTWSIERDVVHVTLSGNAPLPAIKARLLEAAHNAANGTEVVDQMALARGAPVRFDAAALLLIDQISKLKEGKISLANTKVTLEGSAREIGGREAIAAALKNLPEGYTVEKNALYAPPYLFQVNKDPVASTLTLSGYVPDNNAHAAILSAIERKFVGEKVDDKLKASAGAPQGFLAATTAALSALSRLSTGTLTIQDRDVTLAGDALYPGANTRISDELAAKLPQGWKQKSELTVKPVATPVNATICQQLLTGLLAKGTIRFETGKAVIDPDSAGLLDRLIEAVLRCPTSQIEIAGYTDSDGDKETNLALSTRRAQSVADYLIKAGIPKERISAVGFGSERPVASNDTEEGKAQNRRIEFVVR</sequence>
<gene>
    <name evidence="6" type="primary">arfA</name>
    <name evidence="6" type="ORF">NCTC12722_03838</name>
</gene>
<dbReference type="Gene3D" id="3.30.1330.60">
    <property type="entry name" value="OmpA-like domain"/>
    <property type="match status" value="1"/>
</dbReference>
<dbReference type="Gene3D" id="3.40.1520.20">
    <property type="match status" value="2"/>
</dbReference>
<dbReference type="InterPro" id="IPR006665">
    <property type="entry name" value="OmpA-like"/>
</dbReference>
<dbReference type="OrthoDB" id="5525824at2"/>
<dbReference type="SUPFAM" id="SSF103088">
    <property type="entry name" value="OmpA-like"/>
    <property type="match status" value="1"/>
</dbReference>
<dbReference type="CDD" id="cd07185">
    <property type="entry name" value="OmpA_C-like"/>
    <property type="match status" value="1"/>
</dbReference>
<dbReference type="PROSITE" id="PS51123">
    <property type="entry name" value="OMPA_2"/>
    <property type="match status" value="1"/>
</dbReference>
<dbReference type="EMBL" id="UIGB01000001">
    <property type="protein sequence ID" value="SUU86608.1"/>
    <property type="molecule type" value="Genomic_DNA"/>
</dbReference>
<dbReference type="PANTHER" id="PTHR30329">
    <property type="entry name" value="STATOR ELEMENT OF FLAGELLAR MOTOR COMPLEX"/>
    <property type="match status" value="1"/>
</dbReference>